<dbReference type="STRING" id="913774.A0A0C3DFP2"/>
<dbReference type="EMBL" id="KN832877">
    <property type="protein sequence ID" value="KIN00783.1"/>
    <property type="molecule type" value="Genomic_DNA"/>
</dbReference>
<gene>
    <name evidence="3" type="ORF">OIDMADRAFT_180888</name>
</gene>
<dbReference type="Gene3D" id="3.40.50.1110">
    <property type="entry name" value="SGNH hydrolase"/>
    <property type="match status" value="1"/>
</dbReference>
<evidence type="ECO:0000256" key="1">
    <source>
        <dbReference type="ARBA" id="ARBA00022729"/>
    </source>
</evidence>
<reference evidence="4" key="2">
    <citation type="submission" date="2015-01" db="EMBL/GenBank/DDBJ databases">
        <title>Evolutionary Origins and Diversification of the Mycorrhizal Mutualists.</title>
        <authorList>
            <consortium name="DOE Joint Genome Institute"/>
            <consortium name="Mycorrhizal Genomics Consortium"/>
            <person name="Kohler A."/>
            <person name="Kuo A."/>
            <person name="Nagy L.G."/>
            <person name="Floudas D."/>
            <person name="Copeland A."/>
            <person name="Barry K.W."/>
            <person name="Cichocki N."/>
            <person name="Veneault-Fourrey C."/>
            <person name="LaButti K."/>
            <person name="Lindquist E.A."/>
            <person name="Lipzen A."/>
            <person name="Lundell T."/>
            <person name="Morin E."/>
            <person name="Murat C."/>
            <person name="Riley R."/>
            <person name="Ohm R."/>
            <person name="Sun H."/>
            <person name="Tunlid A."/>
            <person name="Henrissat B."/>
            <person name="Grigoriev I.V."/>
            <person name="Hibbett D.S."/>
            <person name="Martin F."/>
        </authorList>
    </citation>
    <scope>NUCLEOTIDE SEQUENCE [LARGE SCALE GENOMIC DNA]</scope>
    <source>
        <strain evidence="4">Zn</strain>
    </source>
</reference>
<protein>
    <submittedName>
        <fullName evidence="3">Carbohydrate esterase family 3 protein</fullName>
    </submittedName>
</protein>
<dbReference type="SUPFAM" id="SSF69318">
    <property type="entry name" value="Integrin alpha N-terminal domain"/>
    <property type="match status" value="2"/>
</dbReference>
<proteinExistence type="predicted"/>
<name>A0A0C3DFP2_OIDMZ</name>
<dbReference type="AlphaFoldDB" id="A0A0C3DFP2"/>
<keyword evidence="4" id="KW-1185">Reference proteome</keyword>
<dbReference type="Pfam" id="PF13517">
    <property type="entry name" value="FG-GAP_3"/>
    <property type="match status" value="2"/>
</dbReference>
<dbReference type="InParanoid" id="A0A0C3DFP2"/>
<evidence type="ECO:0000259" key="2">
    <source>
        <dbReference type="Pfam" id="PF13472"/>
    </source>
</evidence>
<sequence>MLPSPKYLQSLDIAKAFWILWIAVNTEYLSMDGTSTVEVVVATATAAANGQNVGDISIIIPEGLAIALQSSAEAAADACSAVLLHDRDNDNRKRVTEAALTCAADYALAYAANGGVIDSFISVDALIDADLKVVTDASAALLNIIRGLSVAQVKKIILWLAVFDVVLTVYSNNVLSGVWPTLQLIGKINIPGGGFGEPEPKPKCTGLEVVNIDSLLCREYECQGGNLGKCTIPPNELCPCIITAKQPSPPQPNIANNRIQYQQERLSLVSKSIQSPGGPCVAIGGAFPNNLVLRILPLGASIVFGTDSSDGNGFRKDLRNQLIANNASVNYVGEVQAGNMLDNDVSGFAGLRIEQVAPKMENALPWLPNLIIIHVGTNDALQNYQVSTAQDRLGAMIDRINSALPHTVVLVSTLIPNLNAAAEANIQTINAALPAMVKQRTDAGALVYLADMHNGYITDADLTQSDGTHPNNAGYVKMANVWYSAIQEIYAKCWFTPPGFVASVNDSVGTGVVDTTCEKVSGWSIVPYQTQRGSGNDDGVYLHEANALGQANIDIPNKATDFSILGVYWADINGYSTKGLIGIDDFVYLYHNSQALGVALNDGTGVNGFGGTGGYLQYAIGMSCGASATWFGDIDGEVSLGALFTPPKITGTQGYTTILGDIDGDGKVDYLYVGHDGSLTAWRNGGVGVPTVWQPLGVVFNDSRGLMWTQFRLADVNGDGRDDIVWVDNTGAVTTWTNLRGETINSLAPFWKYAGVTHSGAGVGVTQYRQVSFANVAGHKEWITYPDYFGVGDDYMALFTGNGGSNPLPSGETSLNNENLAVKLYFNTGKGGGTRQKGDGDRYCDMRGIGADDYIWMDKDGTLTLYGNYNSAPLWLQYGEIYTPENLMIGHTRKDLFLADLDGDGKCDFLIVDKVSGSIHMIRNDYSPTTDKFAWTDMGIIFNGGGCPNHHGVGLFDLGVRFADVTGNGFPDYLCIDPDGRTTAWKNTNMVFESMGQIKHSEGADRADIRFVDINGDGRADYLWVDKFAGTYQVWTNEGPGDPAVNGGSYIHWIGRGVSGGGTSLRGECINWSDLNGDGRADYTVVYPQTSVAYVYPNVCPDNISGPPMTILPPLPGDPYLKRSVENGSRYPRPGQLPPRRALISLDSSFEG</sequence>
<reference evidence="3 4" key="1">
    <citation type="submission" date="2014-04" db="EMBL/GenBank/DDBJ databases">
        <authorList>
            <consortium name="DOE Joint Genome Institute"/>
            <person name="Kuo A."/>
            <person name="Martino E."/>
            <person name="Perotto S."/>
            <person name="Kohler A."/>
            <person name="Nagy L.G."/>
            <person name="Floudas D."/>
            <person name="Copeland A."/>
            <person name="Barry K.W."/>
            <person name="Cichocki N."/>
            <person name="Veneault-Fourrey C."/>
            <person name="LaButti K."/>
            <person name="Lindquist E.A."/>
            <person name="Lipzen A."/>
            <person name="Lundell T."/>
            <person name="Morin E."/>
            <person name="Murat C."/>
            <person name="Sun H."/>
            <person name="Tunlid A."/>
            <person name="Henrissat B."/>
            <person name="Grigoriev I.V."/>
            <person name="Hibbett D.S."/>
            <person name="Martin F."/>
            <person name="Nordberg H.P."/>
            <person name="Cantor M.N."/>
            <person name="Hua S.X."/>
        </authorList>
    </citation>
    <scope>NUCLEOTIDE SEQUENCE [LARGE SCALE GENOMIC DNA]</scope>
    <source>
        <strain evidence="3 4">Zn</strain>
    </source>
</reference>
<dbReference type="Pfam" id="PF13472">
    <property type="entry name" value="Lipase_GDSL_2"/>
    <property type="match status" value="1"/>
</dbReference>
<dbReference type="CDD" id="cd01833">
    <property type="entry name" value="XynB_like"/>
    <property type="match status" value="1"/>
</dbReference>
<dbReference type="InterPro" id="IPR051532">
    <property type="entry name" value="Ester_Hydrolysis_Enzymes"/>
</dbReference>
<dbReference type="SUPFAM" id="SSF52266">
    <property type="entry name" value="SGNH hydrolase"/>
    <property type="match status" value="1"/>
</dbReference>
<keyword evidence="1" id="KW-0732">Signal</keyword>
<dbReference type="PANTHER" id="PTHR30383">
    <property type="entry name" value="THIOESTERASE 1/PROTEASE 1/LYSOPHOSPHOLIPASE L1"/>
    <property type="match status" value="1"/>
</dbReference>
<accession>A0A0C3DFP2</accession>
<dbReference type="InterPro" id="IPR036514">
    <property type="entry name" value="SGNH_hydro_sf"/>
</dbReference>
<dbReference type="InterPro" id="IPR013830">
    <property type="entry name" value="SGNH_hydro"/>
</dbReference>
<dbReference type="InterPro" id="IPR013517">
    <property type="entry name" value="FG-GAP"/>
</dbReference>
<dbReference type="OrthoDB" id="3915838at2759"/>
<evidence type="ECO:0000313" key="4">
    <source>
        <dbReference type="Proteomes" id="UP000054321"/>
    </source>
</evidence>
<dbReference type="Proteomes" id="UP000054321">
    <property type="component" value="Unassembled WGS sequence"/>
</dbReference>
<dbReference type="GO" id="GO:0004622">
    <property type="term" value="F:phosphatidylcholine lysophospholipase activity"/>
    <property type="evidence" value="ECO:0007669"/>
    <property type="project" value="TreeGrafter"/>
</dbReference>
<feature type="domain" description="SGNH hydrolase-type esterase" evidence="2">
    <location>
        <begin position="298"/>
        <end position="475"/>
    </location>
</feature>
<organism evidence="3 4">
    <name type="scientific">Oidiodendron maius (strain Zn)</name>
    <dbReference type="NCBI Taxonomy" id="913774"/>
    <lineage>
        <taxon>Eukaryota</taxon>
        <taxon>Fungi</taxon>
        <taxon>Dikarya</taxon>
        <taxon>Ascomycota</taxon>
        <taxon>Pezizomycotina</taxon>
        <taxon>Leotiomycetes</taxon>
        <taxon>Leotiomycetes incertae sedis</taxon>
        <taxon>Myxotrichaceae</taxon>
        <taxon>Oidiodendron</taxon>
    </lineage>
</organism>
<dbReference type="InterPro" id="IPR028994">
    <property type="entry name" value="Integrin_alpha_N"/>
</dbReference>
<evidence type="ECO:0000313" key="3">
    <source>
        <dbReference type="EMBL" id="KIN00783.1"/>
    </source>
</evidence>
<dbReference type="HOGENOM" id="CLU_262996_0_0_1"/>
<dbReference type="PANTHER" id="PTHR30383:SF5">
    <property type="entry name" value="SGNH HYDROLASE-TYPE ESTERASE DOMAIN-CONTAINING PROTEIN"/>
    <property type="match status" value="1"/>
</dbReference>